<dbReference type="Proteomes" id="UP001497382">
    <property type="component" value="Unassembled WGS sequence"/>
</dbReference>
<keyword evidence="2" id="KW-1185">Reference proteome</keyword>
<proteinExistence type="predicted"/>
<comment type="caution">
    <text evidence="1">The sequence shown here is derived from an EMBL/GenBank/DDBJ whole genome shotgun (WGS) entry which is preliminary data.</text>
</comment>
<dbReference type="EMBL" id="CAXIEN010000290">
    <property type="protein sequence ID" value="CAL1291687.1"/>
    <property type="molecule type" value="Genomic_DNA"/>
</dbReference>
<evidence type="ECO:0000313" key="2">
    <source>
        <dbReference type="Proteomes" id="UP001497382"/>
    </source>
</evidence>
<accession>A0AAV2B6H3</accession>
<protein>
    <submittedName>
        <fullName evidence="1">Uncharacterized protein</fullName>
    </submittedName>
</protein>
<sequence>MVRVQVIFNFVDFINLQVRIDKIARLEGQKWMQKMSGRFIGIIAPMGLSFFKARVMAT</sequence>
<evidence type="ECO:0000313" key="1">
    <source>
        <dbReference type="EMBL" id="CAL1291687.1"/>
    </source>
</evidence>
<gene>
    <name evidence="1" type="ORF">LARSCL_LOCUS17227</name>
</gene>
<dbReference type="AlphaFoldDB" id="A0AAV2B6H3"/>
<reference evidence="1 2" key="1">
    <citation type="submission" date="2024-04" db="EMBL/GenBank/DDBJ databases">
        <authorList>
            <person name="Rising A."/>
            <person name="Reimegard J."/>
            <person name="Sonavane S."/>
            <person name="Akerstrom W."/>
            <person name="Nylinder S."/>
            <person name="Hedman E."/>
            <person name="Kallberg Y."/>
        </authorList>
    </citation>
    <scope>NUCLEOTIDE SEQUENCE [LARGE SCALE GENOMIC DNA]</scope>
</reference>
<name>A0AAV2B6H3_9ARAC</name>
<organism evidence="1 2">
    <name type="scientific">Larinioides sclopetarius</name>
    <dbReference type="NCBI Taxonomy" id="280406"/>
    <lineage>
        <taxon>Eukaryota</taxon>
        <taxon>Metazoa</taxon>
        <taxon>Ecdysozoa</taxon>
        <taxon>Arthropoda</taxon>
        <taxon>Chelicerata</taxon>
        <taxon>Arachnida</taxon>
        <taxon>Araneae</taxon>
        <taxon>Araneomorphae</taxon>
        <taxon>Entelegynae</taxon>
        <taxon>Araneoidea</taxon>
        <taxon>Araneidae</taxon>
        <taxon>Larinioides</taxon>
    </lineage>
</organism>